<dbReference type="PROSITE" id="PS50009">
    <property type="entry name" value="RASGEF_CAT"/>
    <property type="match status" value="1"/>
</dbReference>
<evidence type="ECO:0000259" key="6">
    <source>
        <dbReference type="PROSITE" id="PS50002"/>
    </source>
</evidence>
<dbReference type="GO" id="GO:0005085">
    <property type="term" value="F:guanyl-nucleotide exchange factor activity"/>
    <property type="evidence" value="ECO:0007669"/>
    <property type="project" value="UniProtKB-KW"/>
</dbReference>
<dbReference type="Proteomes" id="UP000478008">
    <property type="component" value="Unassembled WGS sequence"/>
</dbReference>
<dbReference type="Gene3D" id="1.20.870.10">
    <property type="entry name" value="Son of sevenless (SoS) protein Chain: S domain 1"/>
    <property type="match status" value="1"/>
</dbReference>
<gene>
    <name evidence="9" type="ORF">DEBR0S5_05358G</name>
</gene>
<evidence type="ECO:0000256" key="5">
    <source>
        <dbReference type="SAM" id="MobiDB-lite"/>
    </source>
</evidence>
<protein>
    <submittedName>
        <fullName evidence="9">DEBR0S5_05358g1_1</fullName>
    </submittedName>
</protein>
<feature type="region of interest" description="Disordered" evidence="5">
    <location>
        <begin position="440"/>
        <end position="464"/>
    </location>
</feature>
<evidence type="ECO:0000259" key="8">
    <source>
        <dbReference type="PROSITE" id="PS50212"/>
    </source>
</evidence>
<dbReference type="InterPro" id="IPR036964">
    <property type="entry name" value="RASGEF_cat_dom_sf"/>
</dbReference>
<dbReference type="EMBL" id="CABFWN010000005">
    <property type="protein sequence ID" value="VUG19537.1"/>
    <property type="molecule type" value="Genomic_DNA"/>
</dbReference>
<dbReference type="InterPro" id="IPR000651">
    <property type="entry name" value="Ras-like_Gua-exchang_fac_N"/>
</dbReference>
<dbReference type="SMART" id="SM00147">
    <property type="entry name" value="RasGEF"/>
    <property type="match status" value="1"/>
</dbReference>
<dbReference type="InterPro" id="IPR001895">
    <property type="entry name" value="RASGEF_cat_dom"/>
</dbReference>
<dbReference type="PROSITE" id="PS50002">
    <property type="entry name" value="SH3"/>
    <property type="match status" value="1"/>
</dbReference>
<dbReference type="Pfam" id="PF00617">
    <property type="entry name" value="RasGEF"/>
    <property type="match status" value="1"/>
</dbReference>
<feature type="region of interest" description="Disordered" evidence="5">
    <location>
        <begin position="94"/>
        <end position="188"/>
    </location>
</feature>
<keyword evidence="10" id="KW-1185">Reference proteome</keyword>
<organism evidence="9 10">
    <name type="scientific">Dekkera bruxellensis</name>
    <name type="common">Brettanomyces custersii</name>
    <dbReference type="NCBI Taxonomy" id="5007"/>
    <lineage>
        <taxon>Eukaryota</taxon>
        <taxon>Fungi</taxon>
        <taxon>Dikarya</taxon>
        <taxon>Ascomycota</taxon>
        <taxon>Saccharomycotina</taxon>
        <taxon>Pichiomycetes</taxon>
        <taxon>Pichiales</taxon>
        <taxon>Pichiaceae</taxon>
        <taxon>Brettanomyces</taxon>
    </lineage>
</organism>
<dbReference type="SMART" id="SM00326">
    <property type="entry name" value="SH3"/>
    <property type="match status" value="1"/>
</dbReference>
<feature type="domain" description="Ras-GEF" evidence="7">
    <location>
        <begin position="1019"/>
        <end position="1262"/>
    </location>
</feature>
<dbReference type="Gene3D" id="1.10.840.10">
    <property type="entry name" value="Ras guanine-nucleotide exchange factors catalytic domain"/>
    <property type="match status" value="1"/>
</dbReference>
<dbReference type="InterPro" id="IPR008937">
    <property type="entry name" value="Ras-like_GEF"/>
</dbReference>
<accession>A0A7D9CZC9</accession>
<dbReference type="PANTHER" id="PTHR23113:SF99">
    <property type="entry name" value="RASGEF DOMAIN-CONTAINING PROTEIN"/>
    <property type="match status" value="1"/>
</dbReference>
<proteinExistence type="predicted"/>
<dbReference type="SMART" id="SM00229">
    <property type="entry name" value="RasGEFN"/>
    <property type="match status" value="1"/>
</dbReference>
<dbReference type="Pfam" id="PF00018">
    <property type="entry name" value="SH3_1"/>
    <property type="match status" value="1"/>
</dbReference>
<dbReference type="GO" id="GO:0007264">
    <property type="term" value="P:small GTPase-mediated signal transduction"/>
    <property type="evidence" value="ECO:0007669"/>
    <property type="project" value="InterPro"/>
</dbReference>
<dbReference type="CDD" id="cd00155">
    <property type="entry name" value="RasGEF"/>
    <property type="match status" value="1"/>
</dbReference>
<feature type="compositionally biased region" description="Low complexity" evidence="5">
    <location>
        <begin position="1295"/>
        <end position="1310"/>
    </location>
</feature>
<evidence type="ECO:0000256" key="4">
    <source>
        <dbReference type="PROSITE-ProRule" id="PRU00192"/>
    </source>
</evidence>
<dbReference type="InterPro" id="IPR001452">
    <property type="entry name" value="SH3_domain"/>
</dbReference>
<evidence type="ECO:0000313" key="10">
    <source>
        <dbReference type="Proteomes" id="UP000478008"/>
    </source>
</evidence>
<reference evidence="9 10" key="1">
    <citation type="submission" date="2019-07" db="EMBL/GenBank/DDBJ databases">
        <authorList>
            <person name="Friedrich A."/>
            <person name="Schacherer J."/>
        </authorList>
    </citation>
    <scope>NUCLEOTIDE SEQUENCE [LARGE SCALE GENOMIC DNA]</scope>
</reference>
<dbReference type="InterPro" id="IPR036028">
    <property type="entry name" value="SH3-like_dom_sf"/>
</dbReference>
<dbReference type="PROSITE" id="PS50212">
    <property type="entry name" value="RASGEF_NTER"/>
    <property type="match status" value="1"/>
</dbReference>
<keyword evidence="2 3" id="KW-0344">Guanine-nucleotide releasing factor</keyword>
<feature type="region of interest" description="Disordered" evidence="5">
    <location>
        <begin position="300"/>
        <end position="319"/>
    </location>
</feature>
<feature type="compositionally biased region" description="Polar residues" evidence="5">
    <location>
        <begin position="300"/>
        <end position="309"/>
    </location>
</feature>
<feature type="domain" description="SH3" evidence="6">
    <location>
        <begin position="34"/>
        <end position="98"/>
    </location>
</feature>
<dbReference type="PANTHER" id="PTHR23113">
    <property type="entry name" value="GUANINE NUCLEOTIDE EXCHANGE FACTOR"/>
    <property type="match status" value="1"/>
</dbReference>
<dbReference type="InterPro" id="IPR023578">
    <property type="entry name" value="Ras_GEF_dom_sf"/>
</dbReference>
<dbReference type="PROSITE" id="PS00720">
    <property type="entry name" value="RASGEF"/>
    <property type="match status" value="1"/>
</dbReference>
<feature type="compositionally biased region" description="Low complexity" evidence="5">
    <location>
        <begin position="153"/>
        <end position="178"/>
    </location>
</feature>
<feature type="compositionally biased region" description="Polar residues" evidence="5">
    <location>
        <begin position="105"/>
        <end position="117"/>
    </location>
</feature>
<dbReference type="CDD" id="cd06224">
    <property type="entry name" value="REM"/>
    <property type="match status" value="1"/>
</dbReference>
<name>A0A7D9CZC9_DEKBR</name>
<evidence type="ECO:0000256" key="1">
    <source>
        <dbReference type="ARBA" id="ARBA00022443"/>
    </source>
</evidence>
<feature type="region of interest" description="Disordered" evidence="5">
    <location>
        <begin position="1"/>
        <end position="28"/>
    </location>
</feature>
<feature type="compositionally biased region" description="Low complexity" evidence="5">
    <location>
        <begin position="136"/>
        <end position="145"/>
    </location>
</feature>
<keyword evidence="1 4" id="KW-0728">SH3 domain</keyword>
<evidence type="ECO:0000256" key="2">
    <source>
        <dbReference type="ARBA" id="ARBA00022658"/>
    </source>
</evidence>
<dbReference type="InterPro" id="IPR019804">
    <property type="entry name" value="Ras_G-nucl-exch_fac_CS"/>
</dbReference>
<dbReference type="SUPFAM" id="SSF50044">
    <property type="entry name" value="SH3-domain"/>
    <property type="match status" value="1"/>
</dbReference>
<dbReference type="SUPFAM" id="SSF48366">
    <property type="entry name" value="Ras GEF"/>
    <property type="match status" value="1"/>
</dbReference>
<feature type="compositionally biased region" description="Basic and acidic residues" evidence="5">
    <location>
        <begin position="118"/>
        <end position="130"/>
    </location>
</feature>
<feature type="region of interest" description="Disordered" evidence="5">
    <location>
        <begin position="1267"/>
        <end position="1310"/>
    </location>
</feature>
<evidence type="ECO:0000259" key="7">
    <source>
        <dbReference type="PROSITE" id="PS50009"/>
    </source>
</evidence>
<dbReference type="Gene3D" id="2.30.30.40">
    <property type="entry name" value="SH3 Domains"/>
    <property type="match status" value="1"/>
</dbReference>
<feature type="domain" description="N-terminal Ras-GEF" evidence="8">
    <location>
        <begin position="849"/>
        <end position="982"/>
    </location>
</feature>
<evidence type="ECO:0000256" key="3">
    <source>
        <dbReference type="PROSITE-ProRule" id="PRU00168"/>
    </source>
</evidence>
<sequence length="1310" mass="149566">MCATGGAKLHSQAINDGNEESLKSNAEGNKAITPIDTVTVTEYFNNTSLPNTLSLMTDDIIYVLSKPNDYWWDGIMVDPIGNITRGWFPPSHTQKIPCEGHRDSSYSINRSLDTSSETNHDVYDASDRNDSLSAVSVKGGSSESFSRSRHHSTSSSRRSMLSGNSSKSNSLSSQQQSRPNESSTLSELDSEKLKQFGAKQSLPAPSEILHISSSTEIESLLKTPAKADQPSFNFIPLWLPELTADDKFIFHDQALNLSSYNIPLLPVEGNQSVMEHPDTTAYSNGVFTVPMRLSDSSQVGEGNNMGFTSKSDEGLRSNSESFVSKDNDFENVKTYDLSKFYLLPTDITTWGSLNKYFKRCVEFSKQALVKRDKKWFSSNLNFVSTTVATYQMIIKILADPLKAKGISEKVSIYLRKMTSSLVRFIINGNLYMMTDLNASGDQGENEKDNITENQNGGLDENSNELGEDASRYLSIAEDAADKMLKQSLLISDFFMNENTLPTSENFPIIYARFLQGQYEGGNFTNQLARRQQRQLIARNRRSSNILLDDDSVARISGCGNNICKILRKTQELLDKEMIPGENHLQFSRHRNLSVLTAIYSCIPVMCEYLDTLESIDFTLFKMITELAAKNKKNVQTRHSESDDSSTYIDEDLNKKFYEGTALELKPLMSEFLHLKQDIHSALSNLVLDCQMLTTSDLEVFKSFTTEIEEQVESGRGDPKFYNMKTEKFGRHLLRQLRKRDENVYKVDPFTSDRVHRISNTLRYIPEKLTMMHQSVGVLQKQRQYILNYCSHLMNTDFNIASFFIAERHNTMSTTASQSDFYYGHKKSSESSATPWYLDTSDDEKQLVYSPEGLRGGMVEGLVAKLVDPFISDDKEYIKCFLLTFITFVTPVRLFDLLEQKYNLEMPEGLSYEEYKVWTDKRKKPQQEKIMEVIRLLFTKFWNVNYRSSLLEEKWDSMITEMSINEELSQLGRKVLSFTDQNEYALAFNTEDAAHIKVVVTPLPVALSNEVKKIRMHSIETSVLAEQLTLLQSEFFRRICSVDLIGRSYNFNKIFGKRNALSTKNISNFVHNCNQITKFTIYMILRQSQVIDRVVSIKYFVNLAESLLEMNNFSTMTAVISGLGSISVSRLKATWSLVPKQTLNSYNKMDELMSIGKNYNEYRNILRFLADDEDPCIPFLGMYLSDLRFTTDGNPDHLHGDKKLVNFSKRASIYRIIREVTQFSCREYSYTKNQVLMDYLQVMMKNIPEDEVLYQMSLRWEPRVSLMGDTQNSQHSSHNRKTRSGNSSVFSRVTKKMSSTQLTTSKSQKKN</sequence>
<evidence type="ECO:0000313" key="9">
    <source>
        <dbReference type="EMBL" id="VUG19537.1"/>
    </source>
</evidence>
<dbReference type="Pfam" id="PF00618">
    <property type="entry name" value="RasGEF_N"/>
    <property type="match status" value="1"/>
</dbReference>